<dbReference type="Proteomes" id="UP000091897">
    <property type="component" value="Chromosome"/>
</dbReference>
<sequence length="559" mass="60278">MSAAIASDTGGDTAPVLEVQGLSIRLPKGADRELAVREATFAILPGQTLCVVGESGSGKSMIANAVMGLLPRPAVQPVAGRVLFEGQDLLSLDEDRMRALRGHRMGMVFQEPMSALNPVMRIGDQIAEVFDAHIRLPAAEKRRRIIAALADVGLPDPELLMDAYPFRLSGGQRQRVMIACALALEPRLLIADEPTTALDVTTQAQILALMRDLQRRRGTALLFITHDFGVVAEIADHVVVMQNGSVIEAGPAAQVLSQPRQPYTRQLIAAIPHGTPRASEAAPDPLHVLQVQGLCKTYVTAGGLFRRGREVRAASDVSFTLRRGQTLGLVGESGSGKSTVGRCIVGLQPFDGGRILFKGQSLLSGPRFRAVSQGRIQMVFQDPYASLNPRHRIGAAIAAGPIAQGVPKRQAMAKAIELLRLVGLGPEAADRYPHEFSGGQRQRIGIARALAMEPELLVADEPVSALDVSVQAQVLELFARVREQFQLAMVFITHDLRVAGEMCDHIAVMQRGRIVEYGATAEVLRNPRHAYTRTLIDAVPRLDSVQDAPLEGVDLKVCT</sequence>
<keyword evidence="7" id="KW-0472">Membrane</keyword>
<dbReference type="InterPro" id="IPR013563">
    <property type="entry name" value="Oligopep_ABC_C"/>
</dbReference>
<evidence type="ECO:0000313" key="9">
    <source>
        <dbReference type="EMBL" id="ANN68102.1"/>
    </source>
</evidence>
<keyword evidence="6 9" id="KW-0067">ATP-binding</keyword>
<dbReference type="CDD" id="cd03257">
    <property type="entry name" value="ABC_NikE_OppD_transporters"/>
    <property type="match status" value="2"/>
</dbReference>
<dbReference type="GO" id="GO:0005524">
    <property type="term" value="F:ATP binding"/>
    <property type="evidence" value="ECO:0007669"/>
    <property type="project" value="UniProtKB-KW"/>
</dbReference>
<keyword evidence="10" id="KW-1185">Reference proteome</keyword>
<evidence type="ECO:0000259" key="8">
    <source>
        <dbReference type="PROSITE" id="PS50893"/>
    </source>
</evidence>
<dbReference type="InterPro" id="IPR017871">
    <property type="entry name" value="ABC_transporter-like_CS"/>
</dbReference>
<dbReference type="PROSITE" id="PS00211">
    <property type="entry name" value="ABC_TRANSPORTER_1"/>
    <property type="match status" value="2"/>
</dbReference>
<dbReference type="Gene3D" id="3.40.50.300">
    <property type="entry name" value="P-loop containing nucleotide triphosphate hydrolases"/>
    <property type="match status" value="2"/>
</dbReference>
<comment type="subcellular location">
    <subcellularLocation>
        <location evidence="1">Cell inner membrane</location>
        <topology evidence="1">Peripheral membrane protein</topology>
    </subcellularLocation>
</comment>
<keyword evidence="3" id="KW-0813">Transport</keyword>
<evidence type="ECO:0000256" key="6">
    <source>
        <dbReference type="ARBA" id="ARBA00022840"/>
    </source>
</evidence>
<dbReference type="PANTHER" id="PTHR43297:SF2">
    <property type="entry name" value="DIPEPTIDE TRANSPORT ATP-BINDING PROTEIN DPPD"/>
    <property type="match status" value="1"/>
</dbReference>
<keyword evidence="4" id="KW-1003">Cell membrane</keyword>
<dbReference type="Pfam" id="PF00005">
    <property type="entry name" value="ABC_tran"/>
    <property type="match status" value="2"/>
</dbReference>
<dbReference type="InterPro" id="IPR003439">
    <property type="entry name" value="ABC_transporter-like_ATP-bd"/>
</dbReference>
<dbReference type="SMART" id="SM00382">
    <property type="entry name" value="AAA"/>
    <property type="match status" value="2"/>
</dbReference>
<dbReference type="PANTHER" id="PTHR43297">
    <property type="entry name" value="OLIGOPEPTIDE TRANSPORT ATP-BINDING PROTEIN APPD"/>
    <property type="match status" value="1"/>
</dbReference>
<dbReference type="NCBIfam" id="NF008453">
    <property type="entry name" value="PRK11308.1"/>
    <property type="match status" value="2"/>
</dbReference>
<dbReference type="Pfam" id="PF08352">
    <property type="entry name" value="oligo_HPY"/>
    <property type="match status" value="2"/>
</dbReference>
<name>A0ABM6CVH7_9BORD</name>
<evidence type="ECO:0000256" key="5">
    <source>
        <dbReference type="ARBA" id="ARBA00022741"/>
    </source>
</evidence>
<gene>
    <name evidence="9" type="ORF">BAU06_18965</name>
</gene>
<evidence type="ECO:0000256" key="4">
    <source>
        <dbReference type="ARBA" id="ARBA00022475"/>
    </source>
</evidence>
<evidence type="ECO:0000313" key="10">
    <source>
        <dbReference type="Proteomes" id="UP000091897"/>
    </source>
</evidence>
<organism evidence="9 10">
    <name type="scientific">Bordetella bronchialis</name>
    <dbReference type="NCBI Taxonomy" id="463025"/>
    <lineage>
        <taxon>Bacteria</taxon>
        <taxon>Pseudomonadati</taxon>
        <taxon>Pseudomonadota</taxon>
        <taxon>Betaproteobacteria</taxon>
        <taxon>Burkholderiales</taxon>
        <taxon>Alcaligenaceae</taxon>
        <taxon>Bordetella</taxon>
    </lineage>
</organism>
<evidence type="ECO:0000256" key="1">
    <source>
        <dbReference type="ARBA" id="ARBA00004417"/>
    </source>
</evidence>
<dbReference type="EMBL" id="CP016170">
    <property type="protein sequence ID" value="ANN68102.1"/>
    <property type="molecule type" value="Genomic_DNA"/>
</dbReference>
<evidence type="ECO:0000256" key="3">
    <source>
        <dbReference type="ARBA" id="ARBA00022448"/>
    </source>
</evidence>
<dbReference type="PROSITE" id="PS50893">
    <property type="entry name" value="ABC_TRANSPORTER_2"/>
    <property type="match status" value="2"/>
</dbReference>
<reference evidence="9 10" key="1">
    <citation type="submission" date="2016-06" db="EMBL/GenBank/DDBJ databases">
        <title>Complete genome sequences of Bordetella bronchialis and Bordetella flabilis.</title>
        <authorList>
            <person name="LiPuma J.J."/>
            <person name="Spilker T."/>
        </authorList>
    </citation>
    <scope>NUCLEOTIDE SEQUENCE [LARGE SCALE GENOMIC DNA]</scope>
    <source>
        <strain evidence="9 10">AU3182</strain>
    </source>
</reference>
<evidence type="ECO:0000256" key="7">
    <source>
        <dbReference type="ARBA" id="ARBA00023136"/>
    </source>
</evidence>
<keyword evidence="5" id="KW-0547">Nucleotide-binding</keyword>
<accession>A0ABM6CVH7</accession>
<dbReference type="InterPro" id="IPR027417">
    <property type="entry name" value="P-loop_NTPase"/>
</dbReference>
<evidence type="ECO:0000256" key="2">
    <source>
        <dbReference type="ARBA" id="ARBA00005417"/>
    </source>
</evidence>
<dbReference type="RefSeq" id="WP_066353578.1">
    <property type="nucleotide sequence ID" value="NZ_CBCSFJ010000045.1"/>
</dbReference>
<dbReference type="InterPro" id="IPR050388">
    <property type="entry name" value="ABC_Ni/Peptide_Import"/>
</dbReference>
<feature type="domain" description="ABC transporter" evidence="8">
    <location>
        <begin position="289"/>
        <end position="536"/>
    </location>
</feature>
<dbReference type="SUPFAM" id="SSF52540">
    <property type="entry name" value="P-loop containing nucleoside triphosphate hydrolases"/>
    <property type="match status" value="2"/>
</dbReference>
<comment type="similarity">
    <text evidence="2">Belongs to the ABC transporter superfamily.</text>
</comment>
<protein>
    <submittedName>
        <fullName evidence="9">Microcin ABC transporter ATP-binding protein</fullName>
    </submittedName>
</protein>
<proteinExistence type="inferred from homology"/>
<dbReference type="InterPro" id="IPR003593">
    <property type="entry name" value="AAA+_ATPase"/>
</dbReference>
<dbReference type="NCBIfam" id="NF007739">
    <property type="entry name" value="PRK10419.1"/>
    <property type="match status" value="2"/>
</dbReference>
<feature type="domain" description="ABC transporter" evidence="8">
    <location>
        <begin position="17"/>
        <end position="268"/>
    </location>
</feature>